<comment type="caution">
    <text evidence="1">The sequence shown here is derived from an EMBL/GenBank/DDBJ whole genome shotgun (WGS) entry which is preliminary data.</text>
</comment>
<dbReference type="STRING" id="1177179.A11A3_12338"/>
<name>L0WCC3_9GAMM</name>
<accession>L0WCC3</accession>
<organism evidence="1 2">
    <name type="scientific">Alcanivorax hongdengensis A-11-3</name>
    <dbReference type="NCBI Taxonomy" id="1177179"/>
    <lineage>
        <taxon>Bacteria</taxon>
        <taxon>Pseudomonadati</taxon>
        <taxon>Pseudomonadota</taxon>
        <taxon>Gammaproteobacteria</taxon>
        <taxon>Oceanospirillales</taxon>
        <taxon>Alcanivoracaceae</taxon>
        <taxon>Alcanivorax</taxon>
    </lineage>
</organism>
<protein>
    <submittedName>
        <fullName evidence="1">Uncharacterized protein</fullName>
    </submittedName>
</protein>
<dbReference type="EMBL" id="AMRJ01000020">
    <property type="protein sequence ID" value="EKF73752.1"/>
    <property type="molecule type" value="Genomic_DNA"/>
</dbReference>
<dbReference type="RefSeq" id="WP_008929640.1">
    <property type="nucleotide sequence ID" value="NZ_AMRJ01000020.1"/>
</dbReference>
<evidence type="ECO:0000313" key="1">
    <source>
        <dbReference type="EMBL" id="EKF73752.1"/>
    </source>
</evidence>
<dbReference type="AlphaFoldDB" id="L0WCC3"/>
<dbReference type="Proteomes" id="UP000010164">
    <property type="component" value="Unassembled WGS sequence"/>
</dbReference>
<dbReference type="PATRIC" id="fig|1177179.3.peg.2466"/>
<proteinExistence type="predicted"/>
<dbReference type="OrthoDB" id="6399850at2"/>
<sequence length="95" mass="10401">MEPSGGSGASSLKPVMVAFDDYAQVCFEVERLATRVVIYMPGAPDPWSGSLVYVTPDRVSELDVTMLGAVRHLRQLGRDASWLSEHFDRDSSVSP</sequence>
<reference evidence="1 2" key="1">
    <citation type="journal article" date="2012" name="J. Bacteriol.">
        <title>Genome Sequence of the Alkane-Degrading Bacterium Alcanivorax hongdengensis Type Strain A-11-3.</title>
        <authorList>
            <person name="Lai Q."/>
            <person name="Shao Z."/>
        </authorList>
    </citation>
    <scope>NUCLEOTIDE SEQUENCE [LARGE SCALE GENOMIC DNA]</scope>
    <source>
        <strain evidence="1 2">A-11-3</strain>
    </source>
</reference>
<keyword evidence="2" id="KW-1185">Reference proteome</keyword>
<gene>
    <name evidence="1" type="ORF">A11A3_12338</name>
</gene>
<evidence type="ECO:0000313" key="2">
    <source>
        <dbReference type="Proteomes" id="UP000010164"/>
    </source>
</evidence>
<dbReference type="eggNOG" id="COG2928">
    <property type="taxonomic scope" value="Bacteria"/>
</dbReference>